<keyword evidence="2" id="KW-1185">Reference proteome</keyword>
<name>A0A8T0DVD1_9TREM</name>
<reference evidence="1 2" key="1">
    <citation type="submission" date="2019-07" db="EMBL/GenBank/DDBJ databases">
        <title>Annotation for the trematode Paragonimus westermani.</title>
        <authorList>
            <person name="Choi Y.-J."/>
        </authorList>
    </citation>
    <scope>NUCLEOTIDE SEQUENCE [LARGE SCALE GENOMIC DNA]</scope>
    <source>
        <strain evidence="1">180907_Pwestermani</strain>
    </source>
</reference>
<sequence length="69" mass="7325">RKLKGECRVAVAKLGAGGRVGNGDGAVDGFPLLDGVWSRPKFIPSRPAHFCPNLDLQIDPFAISFSGNM</sequence>
<comment type="caution">
    <text evidence="1">The sequence shown here is derived from an EMBL/GenBank/DDBJ whole genome shotgun (WGS) entry which is preliminary data.</text>
</comment>
<accession>A0A8T0DVD1</accession>
<feature type="non-terminal residue" evidence="1">
    <location>
        <position position="69"/>
    </location>
</feature>
<dbReference type="AlphaFoldDB" id="A0A8T0DVD1"/>
<proteinExistence type="predicted"/>
<organism evidence="1 2">
    <name type="scientific">Paragonimus westermani</name>
    <dbReference type="NCBI Taxonomy" id="34504"/>
    <lineage>
        <taxon>Eukaryota</taxon>
        <taxon>Metazoa</taxon>
        <taxon>Spiralia</taxon>
        <taxon>Lophotrochozoa</taxon>
        <taxon>Platyhelminthes</taxon>
        <taxon>Trematoda</taxon>
        <taxon>Digenea</taxon>
        <taxon>Plagiorchiida</taxon>
        <taxon>Troglotremata</taxon>
        <taxon>Troglotrematidae</taxon>
        <taxon>Paragonimus</taxon>
    </lineage>
</organism>
<gene>
    <name evidence="1" type="ORF">P879_03360</name>
</gene>
<dbReference type="EMBL" id="JTDF01000262">
    <property type="protein sequence ID" value="KAF8571905.1"/>
    <property type="molecule type" value="Genomic_DNA"/>
</dbReference>
<evidence type="ECO:0000313" key="1">
    <source>
        <dbReference type="EMBL" id="KAF8571905.1"/>
    </source>
</evidence>
<dbReference type="Proteomes" id="UP000699462">
    <property type="component" value="Unassembled WGS sequence"/>
</dbReference>
<protein>
    <submittedName>
        <fullName evidence="1">Uncharacterized protein</fullName>
    </submittedName>
</protein>
<evidence type="ECO:0000313" key="2">
    <source>
        <dbReference type="Proteomes" id="UP000699462"/>
    </source>
</evidence>